<dbReference type="PANTHER" id="PTHR46390:SF1">
    <property type="entry name" value="MANNOSE-1-PHOSPHATE GUANYLYLTRANSFERASE"/>
    <property type="match status" value="1"/>
</dbReference>
<dbReference type="AlphaFoldDB" id="A0A365Y747"/>
<feature type="domain" description="Nucleotidyl transferase" evidence="8">
    <location>
        <begin position="8"/>
        <end position="285"/>
    </location>
</feature>
<evidence type="ECO:0000256" key="4">
    <source>
        <dbReference type="ARBA" id="ARBA00022695"/>
    </source>
</evidence>
<dbReference type="InterPro" id="IPR051161">
    <property type="entry name" value="Mannose-6P_isomerase_type2"/>
</dbReference>
<organism evidence="9 10">
    <name type="scientific">Chitinophaga flava</name>
    <dbReference type="NCBI Taxonomy" id="2259036"/>
    <lineage>
        <taxon>Bacteria</taxon>
        <taxon>Pseudomonadati</taxon>
        <taxon>Bacteroidota</taxon>
        <taxon>Chitinophagia</taxon>
        <taxon>Chitinophagales</taxon>
        <taxon>Chitinophagaceae</taxon>
        <taxon>Chitinophaga</taxon>
    </lineage>
</organism>
<dbReference type="SUPFAM" id="SSF159283">
    <property type="entry name" value="Guanosine diphospho-D-mannose pyrophosphorylase/mannose-6-phosphate isomerase linker domain"/>
    <property type="match status" value="1"/>
</dbReference>
<evidence type="ECO:0000256" key="2">
    <source>
        <dbReference type="ARBA" id="ARBA00012387"/>
    </source>
</evidence>
<accession>A0A365Y747</accession>
<evidence type="ECO:0000256" key="3">
    <source>
        <dbReference type="ARBA" id="ARBA00022679"/>
    </source>
</evidence>
<gene>
    <name evidence="9" type="ORF">DF182_15065</name>
</gene>
<reference evidence="9 10" key="1">
    <citation type="submission" date="2018-05" db="EMBL/GenBank/DDBJ databases">
        <title>Chitinophaga sp. K3CV102501T nov., isolated from isolated from a monsoon evergreen broad-leaved forest soil.</title>
        <authorList>
            <person name="Lv Y."/>
        </authorList>
    </citation>
    <scope>NUCLEOTIDE SEQUENCE [LARGE SCALE GENOMIC DNA]</scope>
    <source>
        <strain evidence="9 10">GDMCC 1.1325</strain>
    </source>
</reference>
<evidence type="ECO:0000313" key="10">
    <source>
        <dbReference type="Proteomes" id="UP000253410"/>
    </source>
</evidence>
<dbReference type="SUPFAM" id="SSF53448">
    <property type="entry name" value="Nucleotide-diphospho-sugar transferases"/>
    <property type="match status" value="1"/>
</dbReference>
<dbReference type="RefSeq" id="WP_113616400.1">
    <property type="nucleotide sequence ID" value="NZ_QFFJ01000001.1"/>
</dbReference>
<dbReference type="FunFam" id="3.90.550.10:FF:000046">
    <property type="entry name" value="Mannose-1-phosphate guanylyltransferase (GDP)"/>
    <property type="match status" value="1"/>
</dbReference>
<dbReference type="EC" id="2.7.7.13" evidence="2"/>
<evidence type="ECO:0000256" key="5">
    <source>
        <dbReference type="ARBA" id="ARBA00022741"/>
    </source>
</evidence>
<keyword evidence="3 9" id="KW-0808">Transferase</keyword>
<dbReference type="EMBL" id="QFFJ01000001">
    <property type="protein sequence ID" value="RBL93814.1"/>
    <property type="molecule type" value="Genomic_DNA"/>
</dbReference>
<evidence type="ECO:0000313" key="9">
    <source>
        <dbReference type="EMBL" id="RBL93814.1"/>
    </source>
</evidence>
<dbReference type="Pfam" id="PF00483">
    <property type="entry name" value="NTP_transferase"/>
    <property type="match status" value="1"/>
</dbReference>
<dbReference type="GO" id="GO:0004475">
    <property type="term" value="F:mannose-1-phosphate guanylyltransferase (GTP) activity"/>
    <property type="evidence" value="ECO:0007669"/>
    <property type="project" value="UniProtKB-EC"/>
</dbReference>
<keyword evidence="5" id="KW-0547">Nucleotide-binding</keyword>
<dbReference type="OrthoDB" id="9806359at2"/>
<evidence type="ECO:0000256" key="6">
    <source>
        <dbReference type="ARBA" id="ARBA00023134"/>
    </source>
</evidence>
<sequence>MKTSNHVFIMAGGVGSRFWPKSRNDYPKQFIDILGTGKSLLQLTYDRFLKLCPEENIHVVTNKQYKSLVQEQLPGVAESNILCEPSRNNTAPCIAYAAFKLAAKDPHANMVVAPSDHFILYEDIFIEKVKLGLDLAATDPVLLTLGITPTRPDTGYGYINFEKSGENGVHKVKQFTEKPPLEKAKEFLASGSYVWNGGIFIWNVKAALQAFHEHAPEIYSLFSKGDGLYNTAEEQHFIDAEYPASPSISIDYAIMEKADNVYTIPADFGWSDLGTWGSLYEVADKQNGDNVFSGNHQLENTENSIIHLPPGKLAVIKGLKDYIVVDDNNVLLIYPKQDEQEIKQITERLKSQNQTHYL</sequence>
<evidence type="ECO:0000259" key="8">
    <source>
        <dbReference type="Pfam" id="PF00483"/>
    </source>
</evidence>
<keyword evidence="4 9" id="KW-0548">Nucleotidyltransferase</keyword>
<dbReference type="PANTHER" id="PTHR46390">
    <property type="entry name" value="MANNOSE-1-PHOSPHATE GUANYLYLTRANSFERASE"/>
    <property type="match status" value="1"/>
</dbReference>
<dbReference type="CDD" id="cd02509">
    <property type="entry name" value="GDP-M1P_Guanylyltransferase"/>
    <property type="match status" value="1"/>
</dbReference>
<keyword evidence="10" id="KW-1185">Reference proteome</keyword>
<dbReference type="Gene3D" id="3.90.550.10">
    <property type="entry name" value="Spore Coat Polysaccharide Biosynthesis Protein SpsA, Chain A"/>
    <property type="match status" value="1"/>
</dbReference>
<comment type="catalytic activity">
    <reaction evidence="7">
        <text>alpha-D-mannose 1-phosphate + GTP + H(+) = GDP-alpha-D-mannose + diphosphate</text>
        <dbReference type="Rhea" id="RHEA:15229"/>
        <dbReference type="ChEBI" id="CHEBI:15378"/>
        <dbReference type="ChEBI" id="CHEBI:33019"/>
        <dbReference type="ChEBI" id="CHEBI:37565"/>
        <dbReference type="ChEBI" id="CHEBI:57527"/>
        <dbReference type="ChEBI" id="CHEBI:58409"/>
        <dbReference type="EC" id="2.7.7.13"/>
    </reaction>
</comment>
<proteinExistence type="inferred from homology"/>
<dbReference type="Proteomes" id="UP000253410">
    <property type="component" value="Unassembled WGS sequence"/>
</dbReference>
<name>A0A365Y747_9BACT</name>
<comment type="caution">
    <text evidence="9">The sequence shown here is derived from an EMBL/GenBank/DDBJ whole genome shotgun (WGS) entry which is preliminary data.</text>
</comment>
<comment type="similarity">
    <text evidence="1">Belongs to the mannose-6-phosphate isomerase type 2 family.</text>
</comment>
<evidence type="ECO:0000256" key="1">
    <source>
        <dbReference type="ARBA" id="ARBA00006115"/>
    </source>
</evidence>
<dbReference type="GO" id="GO:0009298">
    <property type="term" value="P:GDP-mannose biosynthetic process"/>
    <property type="evidence" value="ECO:0007669"/>
    <property type="project" value="TreeGrafter"/>
</dbReference>
<dbReference type="InterPro" id="IPR005835">
    <property type="entry name" value="NTP_transferase_dom"/>
</dbReference>
<evidence type="ECO:0000256" key="7">
    <source>
        <dbReference type="ARBA" id="ARBA00047343"/>
    </source>
</evidence>
<dbReference type="InterPro" id="IPR049577">
    <property type="entry name" value="GMPP_N"/>
</dbReference>
<protein>
    <recommendedName>
        <fullName evidence="2">mannose-1-phosphate guanylyltransferase</fullName>
        <ecNumber evidence="2">2.7.7.13</ecNumber>
    </recommendedName>
</protein>
<keyword evidence="6" id="KW-0342">GTP-binding</keyword>
<dbReference type="GO" id="GO:0005525">
    <property type="term" value="F:GTP binding"/>
    <property type="evidence" value="ECO:0007669"/>
    <property type="project" value="UniProtKB-KW"/>
</dbReference>
<dbReference type="InterPro" id="IPR029044">
    <property type="entry name" value="Nucleotide-diphossugar_trans"/>
</dbReference>